<feature type="domain" description="4Fe-4S ferredoxin-type" evidence="10">
    <location>
        <begin position="53"/>
        <end position="82"/>
    </location>
</feature>
<dbReference type="Gene3D" id="3.30.70.20">
    <property type="match status" value="1"/>
</dbReference>
<dbReference type="Proteomes" id="UP000242592">
    <property type="component" value="Unassembled WGS sequence"/>
</dbReference>
<dbReference type="GO" id="GO:0051536">
    <property type="term" value="F:iron-sulfur cluster binding"/>
    <property type="evidence" value="ECO:0007669"/>
    <property type="project" value="UniProtKB-KW"/>
</dbReference>
<comment type="similarity">
    <text evidence="2">To ferredoxins from P.putida and C.tartarivorum, ferredoxin I from A.vinelandii, ferredoxin II from D.desulfuricans.</text>
</comment>
<evidence type="ECO:0000256" key="7">
    <source>
        <dbReference type="ARBA" id="ARBA00023004"/>
    </source>
</evidence>
<dbReference type="PANTHER" id="PTHR43082">
    <property type="entry name" value="FERREDOXIN-LIKE"/>
    <property type="match status" value="1"/>
</dbReference>
<name>A0A1M5S4P1_9BACT</name>
<keyword evidence="8" id="KW-0411">Iron-sulfur</keyword>
<dbReference type="OrthoDB" id="9765041at2"/>
<keyword evidence="7" id="KW-0408">Iron</keyword>
<evidence type="ECO:0000256" key="3">
    <source>
        <dbReference type="ARBA" id="ARBA00020378"/>
    </source>
</evidence>
<evidence type="ECO:0000313" key="12">
    <source>
        <dbReference type="Proteomes" id="UP000242592"/>
    </source>
</evidence>
<dbReference type="STRING" id="1123380.SAMN02745199_0804"/>
<comment type="function">
    <text evidence="1">Could be a 3Fe-4S cluster-containing protein.</text>
</comment>
<dbReference type="AlphaFoldDB" id="A0A1M5S4P1"/>
<evidence type="ECO:0000259" key="10">
    <source>
        <dbReference type="PROSITE" id="PS51379"/>
    </source>
</evidence>
<evidence type="ECO:0000256" key="8">
    <source>
        <dbReference type="ARBA" id="ARBA00023014"/>
    </source>
</evidence>
<evidence type="ECO:0000256" key="4">
    <source>
        <dbReference type="ARBA" id="ARBA00022448"/>
    </source>
</evidence>
<accession>A0A1M5S4P1</accession>
<organism evidence="11 12">
    <name type="scientific">Thermosipho atlanticus DSM 15807</name>
    <dbReference type="NCBI Taxonomy" id="1123380"/>
    <lineage>
        <taxon>Bacteria</taxon>
        <taxon>Thermotogati</taxon>
        <taxon>Thermotogota</taxon>
        <taxon>Thermotogae</taxon>
        <taxon>Thermotogales</taxon>
        <taxon>Fervidobacteriaceae</taxon>
        <taxon>Thermosipho</taxon>
    </lineage>
</organism>
<dbReference type="InterPro" id="IPR017900">
    <property type="entry name" value="4Fe4S_Fe_S_CS"/>
</dbReference>
<dbReference type="InterPro" id="IPR007859">
    <property type="entry name" value="ETF-QO/FixX_C"/>
</dbReference>
<dbReference type="PIRSF" id="PIRSF036548">
    <property type="entry name" value="Fdx_FixX"/>
    <property type="match status" value="1"/>
</dbReference>
<keyword evidence="12" id="KW-1185">Reference proteome</keyword>
<evidence type="ECO:0000256" key="2">
    <source>
        <dbReference type="ARBA" id="ARBA00009192"/>
    </source>
</evidence>
<evidence type="ECO:0000256" key="1">
    <source>
        <dbReference type="ARBA" id="ARBA00003208"/>
    </source>
</evidence>
<dbReference type="Pfam" id="PF05187">
    <property type="entry name" value="Fer4_ETF_QO"/>
    <property type="match status" value="1"/>
</dbReference>
<keyword evidence="9" id="KW-0535">Nitrogen fixation</keyword>
<dbReference type="GO" id="GO:0005506">
    <property type="term" value="F:iron ion binding"/>
    <property type="evidence" value="ECO:0007669"/>
    <property type="project" value="InterPro"/>
</dbReference>
<dbReference type="InterPro" id="IPR017896">
    <property type="entry name" value="4Fe4S_Fe-S-bd"/>
</dbReference>
<evidence type="ECO:0000256" key="5">
    <source>
        <dbReference type="ARBA" id="ARBA00022723"/>
    </source>
</evidence>
<keyword evidence="5" id="KW-0479">Metal-binding</keyword>
<dbReference type="PROSITE" id="PS51379">
    <property type="entry name" value="4FE4S_FER_2"/>
    <property type="match status" value="1"/>
</dbReference>
<reference evidence="12" key="1">
    <citation type="submission" date="2016-11" db="EMBL/GenBank/DDBJ databases">
        <authorList>
            <person name="Varghese N."/>
            <person name="Submissions S."/>
        </authorList>
    </citation>
    <scope>NUCLEOTIDE SEQUENCE [LARGE SCALE GENOMIC DNA]</scope>
    <source>
        <strain evidence="12">DSM 15807</strain>
    </source>
</reference>
<evidence type="ECO:0000256" key="9">
    <source>
        <dbReference type="ARBA" id="ARBA00023231"/>
    </source>
</evidence>
<keyword evidence="4" id="KW-0813">Transport</keyword>
<dbReference type="PROSITE" id="PS00198">
    <property type="entry name" value="4FE4S_FER_1"/>
    <property type="match status" value="1"/>
</dbReference>
<dbReference type="SUPFAM" id="SSF54862">
    <property type="entry name" value="4Fe-4S ferredoxins"/>
    <property type="match status" value="1"/>
</dbReference>
<dbReference type="RefSeq" id="WP_073072458.1">
    <property type="nucleotide sequence ID" value="NZ_FQXN01000002.1"/>
</dbReference>
<evidence type="ECO:0000256" key="6">
    <source>
        <dbReference type="ARBA" id="ARBA00022982"/>
    </source>
</evidence>
<dbReference type="EMBL" id="FQXN01000002">
    <property type="protein sequence ID" value="SHH33582.1"/>
    <property type="molecule type" value="Genomic_DNA"/>
</dbReference>
<dbReference type="PANTHER" id="PTHR43082:SF3">
    <property type="entry name" value="FERREDOXIN-LIKE PROTEIN YDIT"/>
    <property type="match status" value="1"/>
</dbReference>
<evidence type="ECO:0000313" key="11">
    <source>
        <dbReference type="EMBL" id="SHH33582.1"/>
    </source>
</evidence>
<sequence>MPRIEDKLFLNRYRTDEKNAHLKIKDPKICAEKCIDKPCTYFCPADVYEWDGEKIDVKFEGCLECGTCRIGCPFNNIEWKYPKGNYGILYKFG</sequence>
<proteinExistence type="predicted"/>
<protein>
    <recommendedName>
        <fullName evidence="3">Ferredoxin-like protein</fullName>
    </recommendedName>
</protein>
<dbReference type="InterPro" id="IPR012206">
    <property type="entry name" value="Fd_FixX"/>
</dbReference>
<gene>
    <name evidence="11" type="ORF">SAMN02745199_0804</name>
</gene>
<keyword evidence="6" id="KW-0249">Electron transport</keyword>